<evidence type="ECO:0000256" key="1">
    <source>
        <dbReference type="SAM" id="SignalP"/>
    </source>
</evidence>
<feature type="domain" description="Xylose isomerase-like TIM barrel" evidence="2">
    <location>
        <begin position="57"/>
        <end position="286"/>
    </location>
</feature>
<feature type="signal peptide" evidence="1">
    <location>
        <begin position="1"/>
        <end position="26"/>
    </location>
</feature>
<keyword evidence="4" id="KW-1185">Reference proteome</keyword>
<accession>A0A5M4AVC6</accession>
<dbReference type="AlphaFoldDB" id="A0A5M4AVC6"/>
<evidence type="ECO:0000259" key="2">
    <source>
        <dbReference type="Pfam" id="PF01261"/>
    </source>
</evidence>
<dbReference type="Pfam" id="PF01261">
    <property type="entry name" value="AP_endonuc_2"/>
    <property type="match status" value="1"/>
</dbReference>
<reference evidence="3 4" key="1">
    <citation type="submission" date="2019-10" db="EMBL/GenBank/DDBJ databases">
        <title>Prolixibacter strains distinguished by the presence of nitrate reductase genes were adept at nitrate-dependent anaerobic corrosion of metallic iron and carbon steel.</title>
        <authorList>
            <person name="Iino T."/>
            <person name="Shono N."/>
            <person name="Ito K."/>
            <person name="Nakamura R."/>
            <person name="Sueoka K."/>
            <person name="Harayama S."/>
            <person name="Ohkuma M."/>
        </authorList>
    </citation>
    <scope>NUCLEOTIDE SEQUENCE [LARGE SCALE GENOMIC DNA]</scope>
    <source>
        <strain evidence="3 4">JCM 13498</strain>
    </source>
</reference>
<gene>
    <name evidence="3" type="ORF">PbJCM13498_03640</name>
</gene>
<dbReference type="SUPFAM" id="SSF51658">
    <property type="entry name" value="Xylose isomerase-like"/>
    <property type="match status" value="1"/>
</dbReference>
<proteinExistence type="predicted"/>
<comment type="caution">
    <text evidence="3">The sequence shown here is derived from an EMBL/GenBank/DDBJ whole genome shotgun (WGS) entry which is preliminary data.</text>
</comment>
<organism evidence="3 4">
    <name type="scientific">Prolixibacter bellariivorans</name>
    <dbReference type="NCBI Taxonomy" id="314319"/>
    <lineage>
        <taxon>Bacteria</taxon>
        <taxon>Pseudomonadati</taxon>
        <taxon>Bacteroidota</taxon>
        <taxon>Bacteroidia</taxon>
        <taxon>Marinilabiliales</taxon>
        <taxon>Prolixibacteraceae</taxon>
        <taxon>Prolixibacter</taxon>
    </lineage>
</organism>
<evidence type="ECO:0000313" key="3">
    <source>
        <dbReference type="EMBL" id="GET31501.1"/>
    </source>
</evidence>
<dbReference type="GO" id="GO:0016853">
    <property type="term" value="F:isomerase activity"/>
    <property type="evidence" value="ECO:0007669"/>
    <property type="project" value="UniProtKB-KW"/>
</dbReference>
<dbReference type="InterPro" id="IPR013022">
    <property type="entry name" value="Xyl_isomerase-like_TIM-brl"/>
</dbReference>
<keyword evidence="1" id="KW-0732">Signal</keyword>
<protein>
    <submittedName>
        <fullName evidence="3">Sugar phosphate isomerase</fullName>
    </submittedName>
</protein>
<dbReference type="Proteomes" id="UP000391834">
    <property type="component" value="Unassembled WGS sequence"/>
</dbReference>
<feature type="chain" id="PRO_5024357293" evidence="1">
    <location>
        <begin position="27"/>
        <end position="291"/>
    </location>
</feature>
<dbReference type="PANTHER" id="PTHR12110:SF41">
    <property type="entry name" value="INOSOSE DEHYDRATASE"/>
    <property type="match status" value="1"/>
</dbReference>
<sequence length="291" mass="32924">MKLNTHLMKSVGLLLLAFLLSGLSSCKQTQKKHEKYIGLQLWSVRDHMKDDAKATVEAVGKIGYKFIEAAGYADGKFYGMEPAAFADLVKANGMDFLASHTGQAVPDSSNWDEVLAWWDQCIAAHKAAGVKYIVQPFMDKVGYESIEGVQRYCDYFNAVGEKCNAAGIRFGYHNHNNEFKDIDGQTIYDYMLNHTDPAKVFFEMDLYWITEGGKNPVDYFNQYPGRFLLWHVKDKTELGGDDSVMDFKPIFADAETAGMKYIVVEVEEYNFDPLVSVEKSLDFLNNAPYVK</sequence>
<name>A0A5M4AVC6_9BACT</name>
<evidence type="ECO:0000313" key="4">
    <source>
        <dbReference type="Proteomes" id="UP000391834"/>
    </source>
</evidence>
<dbReference type="Gene3D" id="3.20.20.150">
    <property type="entry name" value="Divalent-metal-dependent TIM barrel enzymes"/>
    <property type="match status" value="1"/>
</dbReference>
<keyword evidence="3" id="KW-0413">Isomerase</keyword>
<dbReference type="PROSITE" id="PS51257">
    <property type="entry name" value="PROKAR_LIPOPROTEIN"/>
    <property type="match status" value="1"/>
</dbReference>
<dbReference type="InterPro" id="IPR036237">
    <property type="entry name" value="Xyl_isomerase-like_sf"/>
</dbReference>
<dbReference type="EMBL" id="BLAX01000001">
    <property type="protein sequence ID" value="GET31501.1"/>
    <property type="molecule type" value="Genomic_DNA"/>
</dbReference>
<dbReference type="InterPro" id="IPR050312">
    <property type="entry name" value="IolE/XylAMocC-like"/>
</dbReference>
<dbReference type="PANTHER" id="PTHR12110">
    <property type="entry name" value="HYDROXYPYRUVATE ISOMERASE"/>
    <property type="match status" value="1"/>
</dbReference>